<dbReference type="InterPro" id="IPR055201">
    <property type="entry name" value="IHF-like_H2TH"/>
</dbReference>
<dbReference type="Proteomes" id="UP000295680">
    <property type="component" value="Unassembled WGS sequence"/>
</dbReference>
<comment type="caution">
    <text evidence="3">The sequence shown here is derived from an EMBL/GenBank/DDBJ whole genome shotgun (WGS) entry which is preliminary data.</text>
</comment>
<feature type="compositionally biased region" description="Pro residues" evidence="1">
    <location>
        <begin position="116"/>
        <end position="129"/>
    </location>
</feature>
<dbReference type="InterPro" id="IPR047806">
    <property type="entry name" value="IHF_actinobact"/>
</dbReference>
<dbReference type="AlphaFoldDB" id="A0A4R2IIV4"/>
<evidence type="ECO:0000259" key="2">
    <source>
        <dbReference type="Pfam" id="PF22525"/>
    </source>
</evidence>
<dbReference type="Gene3D" id="1.10.8.50">
    <property type="match status" value="1"/>
</dbReference>
<keyword evidence="4" id="KW-1185">Reference proteome</keyword>
<proteinExistence type="predicted"/>
<dbReference type="NCBIfam" id="NF041260">
    <property type="entry name" value="actino_IHF"/>
    <property type="match status" value="1"/>
</dbReference>
<dbReference type="RefSeq" id="WP_279496508.1">
    <property type="nucleotide sequence ID" value="NZ_SLWS01000028.1"/>
</dbReference>
<evidence type="ECO:0000313" key="3">
    <source>
        <dbReference type="EMBL" id="TCO43749.1"/>
    </source>
</evidence>
<gene>
    <name evidence="3" type="ORF">EV192_12812</name>
</gene>
<reference evidence="3 4" key="1">
    <citation type="submission" date="2019-03" db="EMBL/GenBank/DDBJ databases">
        <title>Genomic Encyclopedia of Type Strains, Phase IV (KMG-IV): sequencing the most valuable type-strain genomes for metagenomic binning, comparative biology and taxonomic classification.</title>
        <authorList>
            <person name="Goeker M."/>
        </authorList>
    </citation>
    <scope>NUCLEOTIDE SEQUENCE [LARGE SCALE GENOMIC DNA]</scope>
    <source>
        <strain evidence="3 4">DSM 45934</strain>
    </source>
</reference>
<accession>A0A4R2IIV4</accession>
<name>A0A4R2IIV4_9PSEU</name>
<evidence type="ECO:0000256" key="1">
    <source>
        <dbReference type="SAM" id="MobiDB-lite"/>
    </source>
</evidence>
<organism evidence="3 4">
    <name type="scientific">Actinocrispum wychmicini</name>
    <dbReference type="NCBI Taxonomy" id="1213861"/>
    <lineage>
        <taxon>Bacteria</taxon>
        <taxon>Bacillati</taxon>
        <taxon>Actinomycetota</taxon>
        <taxon>Actinomycetes</taxon>
        <taxon>Pseudonocardiales</taxon>
        <taxon>Pseudonocardiaceae</taxon>
        <taxon>Actinocrispum</taxon>
    </lineage>
</organism>
<dbReference type="Pfam" id="PF22525">
    <property type="entry name" value="H2TH_5"/>
    <property type="match status" value="1"/>
</dbReference>
<sequence>MAPPSLTTDERQAALAKALHARTARSELLTALKTGTITLNDLLAKADNGDHIVLRTPVLAAVKVLPGFGLTRARKLLERNEISLRRRIRGLGNRQREALLAAITVGRDPATQTPSAPRPTPSTSPGAPR</sequence>
<feature type="domain" description="Integration host factor-like helix-two turn-helix" evidence="2">
    <location>
        <begin position="32"/>
        <end position="101"/>
    </location>
</feature>
<dbReference type="EMBL" id="SLWS01000028">
    <property type="protein sequence ID" value="TCO43749.1"/>
    <property type="molecule type" value="Genomic_DNA"/>
</dbReference>
<protein>
    <recommendedName>
        <fullName evidence="2">Integration host factor-like helix-two turn-helix domain-containing protein</fullName>
    </recommendedName>
</protein>
<feature type="region of interest" description="Disordered" evidence="1">
    <location>
        <begin position="104"/>
        <end position="129"/>
    </location>
</feature>
<evidence type="ECO:0000313" key="4">
    <source>
        <dbReference type="Proteomes" id="UP000295680"/>
    </source>
</evidence>